<name>A0ABW5QP36_9HYPH</name>
<dbReference type="PANTHER" id="PTHR24201">
    <property type="entry name" value="ANK_REP_REGION DOMAIN-CONTAINING PROTEIN"/>
    <property type="match status" value="1"/>
</dbReference>
<dbReference type="Proteomes" id="UP001597521">
    <property type="component" value="Unassembled WGS sequence"/>
</dbReference>
<evidence type="ECO:0000313" key="5">
    <source>
        <dbReference type="Proteomes" id="UP001597521"/>
    </source>
</evidence>
<dbReference type="InterPro" id="IPR036770">
    <property type="entry name" value="Ankyrin_rpt-contain_sf"/>
</dbReference>
<protein>
    <submittedName>
        <fullName evidence="4">Ankyrin repeat domain-containing protein</fullName>
    </submittedName>
</protein>
<feature type="repeat" description="ANK" evidence="3">
    <location>
        <begin position="141"/>
        <end position="173"/>
    </location>
</feature>
<feature type="repeat" description="ANK" evidence="3">
    <location>
        <begin position="73"/>
        <end position="105"/>
    </location>
</feature>
<dbReference type="SMART" id="SM00248">
    <property type="entry name" value="ANK"/>
    <property type="match status" value="3"/>
</dbReference>
<dbReference type="Gene3D" id="1.25.40.20">
    <property type="entry name" value="Ankyrin repeat-containing domain"/>
    <property type="match status" value="1"/>
</dbReference>
<evidence type="ECO:0000256" key="2">
    <source>
        <dbReference type="ARBA" id="ARBA00023043"/>
    </source>
</evidence>
<reference evidence="5" key="1">
    <citation type="journal article" date="2019" name="Int. J. Syst. Evol. Microbiol.">
        <title>The Global Catalogue of Microorganisms (GCM) 10K type strain sequencing project: providing services to taxonomists for standard genome sequencing and annotation.</title>
        <authorList>
            <consortium name="The Broad Institute Genomics Platform"/>
            <consortium name="The Broad Institute Genome Sequencing Center for Infectious Disease"/>
            <person name="Wu L."/>
            <person name="Ma J."/>
        </authorList>
    </citation>
    <scope>NUCLEOTIDE SEQUENCE [LARGE SCALE GENOMIC DNA]</scope>
    <source>
        <strain evidence="5">CCM 7427</strain>
    </source>
</reference>
<organism evidence="4 5">
    <name type="scientific">Devosia albogilva</name>
    <dbReference type="NCBI Taxonomy" id="429726"/>
    <lineage>
        <taxon>Bacteria</taxon>
        <taxon>Pseudomonadati</taxon>
        <taxon>Pseudomonadota</taxon>
        <taxon>Alphaproteobacteria</taxon>
        <taxon>Hyphomicrobiales</taxon>
        <taxon>Devosiaceae</taxon>
        <taxon>Devosia</taxon>
    </lineage>
</organism>
<evidence type="ECO:0000256" key="3">
    <source>
        <dbReference type="PROSITE-ProRule" id="PRU00023"/>
    </source>
</evidence>
<comment type="caution">
    <text evidence="4">The sequence shown here is derived from an EMBL/GenBank/DDBJ whole genome shotgun (WGS) entry which is preliminary data.</text>
</comment>
<dbReference type="SUPFAM" id="SSF48403">
    <property type="entry name" value="Ankyrin repeat"/>
    <property type="match status" value="1"/>
</dbReference>
<dbReference type="PROSITE" id="PS50297">
    <property type="entry name" value="ANK_REP_REGION"/>
    <property type="match status" value="1"/>
</dbReference>
<keyword evidence="5" id="KW-1185">Reference proteome</keyword>
<keyword evidence="2 3" id="KW-0040">ANK repeat</keyword>
<dbReference type="EMBL" id="JBHUNP010000001">
    <property type="protein sequence ID" value="MFD2649362.1"/>
    <property type="molecule type" value="Genomic_DNA"/>
</dbReference>
<sequence>MKGLRPLVAVILLLVIAGMVSELLPRAPATSAPLPTTQEGLDAELPKAVLRENLAEVEALLAAGADPHWIDPSGKTAVHRAAFADNLKLLEIMLAHGADPNVRDLTKSTPLDDALLARSHPLEKLEMLLAAGADPNAIWANGDRPLFTAARTNNGRAILILLEAGASPHAQTTTGGTFQGFYFGYNTAILSESGLATRREVAEWLRQHGIPLEPGVEVE</sequence>
<accession>A0ABW5QP36</accession>
<evidence type="ECO:0000313" key="4">
    <source>
        <dbReference type="EMBL" id="MFD2649362.1"/>
    </source>
</evidence>
<dbReference type="PROSITE" id="PS50088">
    <property type="entry name" value="ANK_REPEAT"/>
    <property type="match status" value="2"/>
</dbReference>
<dbReference type="Pfam" id="PF12796">
    <property type="entry name" value="Ank_2"/>
    <property type="match status" value="1"/>
</dbReference>
<dbReference type="RefSeq" id="WP_386834883.1">
    <property type="nucleotide sequence ID" value="NZ_JBHUNP010000001.1"/>
</dbReference>
<keyword evidence="1" id="KW-0677">Repeat</keyword>
<dbReference type="InterPro" id="IPR002110">
    <property type="entry name" value="Ankyrin_rpt"/>
</dbReference>
<dbReference type="InterPro" id="IPR050776">
    <property type="entry name" value="Ank_Repeat/CDKN_Inhibitor"/>
</dbReference>
<evidence type="ECO:0000256" key="1">
    <source>
        <dbReference type="ARBA" id="ARBA00022737"/>
    </source>
</evidence>
<gene>
    <name evidence="4" type="ORF">ACFSX5_16370</name>
</gene>
<proteinExistence type="predicted"/>